<organism evidence="9 10">
    <name type="scientific">Pseudonocardia kongjuensis</name>
    <dbReference type="NCBI Taxonomy" id="102227"/>
    <lineage>
        <taxon>Bacteria</taxon>
        <taxon>Bacillati</taxon>
        <taxon>Actinomycetota</taxon>
        <taxon>Actinomycetes</taxon>
        <taxon>Pseudonocardiales</taxon>
        <taxon>Pseudonocardiaceae</taxon>
        <taxon>Pseudonocardia</taxon>
    </lineage>
</organism>
<dbReference type="Proteomes" id="UP001501414">
    <property type="component" value="Unassembled WGS sequence"/>
</dbReference>
<dbReference type="CDD" id="cd06261">
    <property type="entry name" value="TM_PBP2"/>
    <property type="match status" value="1"/>
</dbReference>
<dbReference type="InterPro" id="IPR000515">
    <property type="entry name" value="MetI-like"/>
</dbReference>
<keyword evidence="2 7" id="KW-0813">Transport</keyword>
<dbReference type="PANTHER" id="PTHR30151">
    <property type="entry name" value="ALKANE SULFONATE ABC TRANSPORTER-RELATED, MEMBRANE SUBUNIT"/>
    <property type="match status" value="1"/>
</dbReference>
<evidence type="ECO:0000256" key="1">
    <source>
        <dbReference type="ARBA" id="ARBA00004651"/>
    </source>
</evidence>
<feature type="transmembrane region" description="Helical" evidence="7">
    <location>
        <begin position="126"/>
        <end position="149"/>
    </location>
</feature>
<feature type="domain" description="ABC transmembrane type-1" evidence="8">
    <location>
        <begin position="60"/>
        <end position="244"/>
    </location>
</feature>
<dbReference type="Gene3D" id="1.10.3720.10">
    <property type="entry name" value="MetI-like"/>
    <property type="match status" value="1"/>
</dbReference>
<dbReference type="EMBL" id="BAAAJK010000002">
    <property type="protein sequence ID" value="GAA1380896.1"/>
    <property type="molecule type" value="Genomic_DNA"/>
</dbReference>
<feature type="transmembrane region" description="Helical" evidence="7">
    <location>
        <begin position="222"/>
        <end position="248"/>
    </location>
</feature>
<reference evidence="10" key="1">
    <citation type="journal article" date="2019" name="Int. J. Syst. Evol. Microbiol.">
        <title>The Global Catalogue of Microorganisms (GCM) 10K type strain sequencing project: providing services to taxonomists for standard genome sequencing and annotation.</title>
        <authorList>
            <consortium name="The Broad Institute Genomics Platform"/>
            <consortium name="The Broad Institute Genome Sequencing Center for Infectious Disease"/>
            <person name="Wu L."/>
            <person name="Ma J."/>
        </authorList>
    </citation>
    <scope>NUCLEOTIDE SEQUENCE [LARGE SCALE GENOMIC DNA]</scope>
    <source>
        <strain evidence="10">JCM 11896</strain>
    </source>
</reference>
<keyword evidence="10" id="KW-1185">Reference proteome</keyword>
<name>A0ABP4IA31_9PSEU</name>
<keyword evidence="6 7" id="KW-0472">Membrane</keyword>
<evidence type="ECO:0000259" key="8">
    <source>
        <dbReference type="PROSITE" id="PS50928"/>
    </source>
</evidence>
<feature type="transmembrane region" description="Helical" evidence="7">
    <location>
        <begin position="12"/>
        <end position="32"/>
    </location>
</feature>
<proteinExistence type="inferred from homology"/>
<evidence type="ECO:0000313" key="9">
    <source>
        <dbReference type="EMBL" id="GAA1380896.1"/>
    </source>
</evidence>
<keyword evidence="3" id="KW-1003">Cell membrane</keyword>
<comment type="caution">
    <text evidence="9">The sequence shown here is derived from an EMBL/GenBank/DDBJ whole genome shotgun (WGS) entry which is preliminary data.</text>
</comment>
<feature type="transmembrane region" description="Helical" evidence="7">
    <location>
        <begin position="101"/>
        <end position="120"/>
    </location>
</feature>
<comment type="similarity">
    <text evidence="7">Belongs to the binding-protein-dependent transport system permease family.</text>
</comment>
<evidence type="ECO:0000256" key="6">
    <source>
        <dbReference type="ARBA" id="ARBA00023136"/>
    </source>
</evidence>
<feature type="transmembrane region" description="Helical" evidence="7">
    <location>
        <begin position="64"/>
        <end position="89"/>
    </location>
</feature>
<sequence length="259" mass="26882">MTGLWRGVNVSGLATAVALLLCWELIVAVGLVDLDYLPRPSEIVAGAGEIVASGELVGNVGHTVAAALLGWVLAVIIGVPLGMLVGLVPVVRTYSMATLDWLRALPIVAFVPVAVLLFGFTIRTEIVLACYAALWPITLNTIAGTSALGDRKREVGDVLRLGPAERLWKLRLPAATPAIVVGMRLGVGLALVLALVVEMVGNPAGLGYALVQAGQALQPEVMFAYIFTIGIVGIVLNSLLTAAARLLVPGQMHAAGETA</sequence>
<dbReference type="Pfam" id="PF00528">
    <property type="entry name" value="BPD_transp_1"/>
    <property type="match status" value="1"/>
</dbReference>
<evidence type="ECO:0000256" key="2">
    <source>
        <dbReference type="ARBA" id="ARBA00022448"/>
    </source>
</evidence>
<dbReference type="PANTHER" id="PTHR30151:SF0">
    <property type="entry name" value="ABC TRANSPORTER PERMEASE PROTEIN MJ0413-RELATED"/>
    <property type="match status" value="1"/>
</dbReference>
<gene>
    <name evidence="9" type="ORF">GCM10009613_05950</name>
</gene>
<evidence type="ECO:0000256" key="3">
    <source>
        <dbReference type="ARBA" id="ARBA00022475"/>
    </source>
</evidence>
<dbReference type="PROSITE" id="PS50928">
    <property type="entry name" value="ABC_TM1"/>
    <property type="match status" value="1"/>
</dbReference>
<evidence type="ECO:0000256" key="7">
    <source>
        <dbReference type="RuleBase" id="RU363032"/>
    </source>
</evidence>
<accession>A0ABP4IA31</accession>
<evidence type="ECO:0000256" key="5">
    <source>
        <dbReference type="ARBA" id="ARBA00022989"/>
    </source>
</evidence>
<evidence type="ECO:0000256" key="4">
    <source>
        <dbReference type="ARBA" id="ARBA00022692"/>
    </source>
</evidence>
<dbReference type="InterPro" id="IPR035906">
    <property type="entry name" value="MetI-like_sf"/>
</dbReference>
<comment type="subcellular location">
    <subcellularLocation>
        <location evidence="1 7">Cell membrane</location>
        <topology evidence="1 7">Multi-pass membrane protein</topology>
    </subcellularLocation>
</comment>
<feature type="transmembrane region" description="Helical" evidence="7">
    <location>
        <begin position="170"/>
        <end position="197"/>
    </location>
</feature>
<protein>
    <submittedName>
        <fullName evidence="9">ABC transporter permease</fullName>
    </submittedName>
</protein>
<keyword evidence="5 7" id="KW-1133">Transmembrane helix</keyword>
<evidence type="ECO:0000313" key="10">
    <source>
        <dbReference type="Proteomes" id="UP001501414"/>
    </source>
</evidence>
<keyword evidence="4 7" id="KW-0812">Transmembrane</keyword>
<dbReference type="SUPFAM" id="SSF161098">
    <property type="entry name" value="MetI-like"/>
    <property type="match status" value="1"/>
</dbReference>